<dbReference type="AlphaFoldDB" id="A0A6H2A3Y8"/>
<protein>
    <recommendedName>
        <fullName evidence="5">DUF1376 domain-containing protein</fullName>
    </recommendedName>
</protein>
<evidence type="ECO:0000313" key="2">
    <source>
        <dbReference type="EMBL" id="QJA54160.1"/>
    </source>
</evidence>
<feature type="compositionally biased region" description="Basic and acidic residues" evidence="1">
    <location>
        <begin position="87"/>
        <end position="110"/>
    </location>
</feature>
<accession>A0A6H2A3Y8</accession>
<reference evidence="2" key="1">
    <citation type="submission" date="2020-03" db="EMBL/GenBank/DDBJ databases">
        <title>The deep terrestrial virosphere.</title>
        <authorList>
            <person name="Holmfeldt K."/>
            <person name="Nilsson E."/>
            <person name="Simone D."/>
            <person name="Lopez-Fernandez M."/>
            <person name="Wu X."/>
            <person name="de Brujin I."/>
            <person name="Lundin D."/>
            <person name="Andersson A."/>
            <person name="Bertilsson S."/>
            <person name="Dopson M."/>
        </authorList>
    </citation>
    <scope>NUCLEOTIDE SEQUENCE</scope>
    <source>
        <strain evidence="3">MM415A01084</strain>
        <strain evidence="4">MM415B05438</strain>
        <strain evidence="2">TM448A04437</strain>
    </source>
</reference>
<evidence type="ECO:0000313" key="3">
    <source>
        <dbReference type="EMBL" id="QJA78334.1"/>
    </source>
</evidence>
<evidence type="ECO:0000256" key="1">
    <source>
        <dbReference type="SAM" id="MobiDB-lite"/>
    </source>
</evidence>
<organism evidence="2">
    <name type="scientific">viral metagenome</name>
    <dbReference type="NCBI Taxonomy" id="1070528"/>
    <lineage>
        <taxon>unclassified sequences</taxon>
        <taxon>metagenomes</taxon>
        <taxon>organismal metagenomes</taxon>
    </lineage>
</organism>
<dbReference type="EMBL" id="MT142331">
    <property type="protein sequence ID" value="QJA78334.1"/>
    <property type="molecule type" value="Genomic_DNA"/>
</dbReference>
<feature type="region of interest" description="Disordered" evidence="1">
    <location>
        <begin position="87"/>
        <end position="125"/>
    </location>
</feature>
<dbReference type="EMBL" id="MT144482">
    <property type="protein sequence ID" value="QJA54160.1"/>
    <property type="molecule type" value="Genomic_DNA"/>
</dbReference>
<evidence type="ECO:0008006" key="5">
    <source>
        <dbReference type="Google" id="ProtNLM"/>
    </source>
</evidence>
<gene>
    <name evidence="3" type="ORF">MM415A01084_0031</name>
    <name evidence="4" type="ORF">MM415B05438_0010</name>
    <name evidence="2" type="ORF">TM448A04437_0001</name>
</gene>
<evidence type="ECO:0000313" key="4">
    <source>
        <dbReference type="EMBL" id="QJA95355.1"/>
    </source>
</evidence>
<proteinExistence type="predicted"/>
<sequence>MSELQWFPLYVDRFMGSRKVQRMTADMVGGYLLLLVDEWRNGPIPTSDAARISRLPDAVAMRLLSDCFTETTEGWVNDALEEVRAEQESRAEQRRHAGEVGARSRWESKKNSKRMRTPLRPHSDRNAEPIAYRVEESKSRREESNKAHTLRADARAHEGLVGWLGARADCLAGLDYVTQLALWGLYGPSGTDERVWGPVQNGERPKHLATAVLRWSSEGHPAFRARLFRAILAAVIHDGDAPQDSYRPAQSAAAEQAGIEAQRERVRIRSDKAATEAEVEFAGRHRRELLDAKTWLEGHPDARERVEGRVTAAVANGGKLAKTEAYIEAALVQAVRAERNGGPG</sequence>
<dbReference type="EMBL" id="MT143307">
    <property type="protein sequence ID" value="QJA95355.1"/>
    <property type="molecule type" value="Genomic_DNA"/>
</dbReference>
<name>A0A6H2A3Y8_9ZZZZ</name>